<evidence type="ECO:0000256" key="2">
    <source>
        <dbReference type="SAM" id="Phobius"/>
    </source>
</evidence>
<dbReference type="Proteomes" id="UP000648239">
    <property type="component" value="Unassembled WGS sequence"/>
</dbReference>
<proteinExistence type="predicted"/>
<keyword evidence="2" id="KW-0812">Transmembrane</keyword>
<accession>A0A8J6XW64</accession>
<protein>
    <submittedName>
        <fullName evidence="3">Uncharacterized protein</fullName>
    </submittedName>
</protein>
<evidence type="ECO:0000313" key="3">
    <source>
        <dbReference type="EMBL" id="MBD3867416.1"/>
    </source>
</evidence>
<reference evidence="3 4" key="1">
    <citation type="submission" date="2020-08" db="EMBL/GenBank/DDBJ databases">
        <title>Acidobacteriota in marine sediments use diverse sulfur dissimilation pathways.</title>
        <authorList>
            <person name="Wasmund K."/>
        </authorList>
    </citation>
    <scope>NUCLEOTIDE SEQUENCE [LARGE SCALE GENOMIC DNA]</scope>
    <source>
        <strain evidence="3">MAG AM4</strain>
    </source>
</reference>
<keyword evidence="2" id="KW-1133">Transmembrane helix</keyword>
<dbReference type="AlphaFoldDB" id="A0A8J6XW64"/>
<sequence>MAQDMEHPRNRPALDDYQAPAVRPEPETVPTDEIIQELSRDLDNTAVEPTDAHIQRGIMQPMVWTMMLLVVLLGGWTFLVQEPVLEPGALNLNSFRATPEILQVQVTPPDVVAQISINRWMKLRPASRIRLMEDASRIASTAGYSSVTFNGTDGTMLARWRRTDGVRLLHPGPDSVNVQLH</sequence>
<evidence type="ECO:0000256" key="1">
    <source>
        <dbReference type="SAM" id="MobiDB-lite"/>
    </source>
</evidence>
<name>A0A8J6XW64_9BACT</name>
<keyword evidence="2" id="KW-0472">Membrane</keyword>
<evidence type="ECO:0000313" key="4">
    <source>
        <dbReference type="Proteomes" id="UP000648239"/>
    </source>
</evidence>
<feature type="region of interest" description="Disordered" evidence="1">
    <location>
        <begin position="1"/>
        <end position="28"/>
    </location>
</feature>
<feature type="compositionally biased region" description="Basic and acidic residues" evidence="1">
    <location>
        <begin position="1"/>
        <end position="14"/>
    </location>
</feature>
<gene>
    <name evidence="3" type="ORF">IFK94_04740</name>
</gene>
<organism evidence="3 4">
    <name type="scientific">Candidatus Polarisedimenticola svalbardensis</name>
    <dbReference type="NCBI Taxonomy" id="2886004"/>
    <lineage>
        <taxon>Bacteria</taxon>
        <taxon>Pseudomonadati</taxon>
        <taxon>Acidobacteriota</taxon>
        <taxon>Candidatus Polarisedimenticolia</taxon>
        <taxon>Candidatus Polarisedimenticolales</taxon>
        <taxon>Candidatus Polarisedimenticolaceae</taxon>
        <taxon>Candidatus Polarisedimenticola</taxon>
    </lineage>
</organism>
<comment type="caution">
    <text evidence="3">The sequence shown here is derived from an EMBL/GenBank/DDBJ whole genome shotgun (WGS) entry which is preliminary data.</text>
</comment>
<dbReference type="EMBL" id="JACXWD010000010">
    <property type="protein sequence ID" value="MBD3867416.1"/>
    <property type="molecule type" value="Genomic_DNA"/>
</dbReference>
<feature type="transmembrane region" description="Helical" evidence="2">
    <location>
        <begin position="62"/>
        <end position="79"/>
    </location>
</feature>